<reference evidence="8" key="2">
    <citation type="submission" date="2023-05" db="EMBL/GenBank/DDBJ databases">
        <authorList>
            <person name="Schelkunov M.I."/>
        </authorList>
    </citation>
    <scope>NUCLEOTIDE SEQUENCE</scope>
    <source>
        <strain evidence="8">Hsosn_3</strain>
        <tissue evidence="8">Leaf</tissue>
    </source>
</reference>
<evidence type="ECO:0000313" key="9">
    <source>
        <dbReference type="Proteomes" id="UP001237642"/>
    </source>
</evidence>
<feature type="transmembrane region" description="Helical" evidence="7">
    <location>
        <begin position="227"/>
        <end position="246"/>
    </location>
</feature>
<reference evidence="8" key="1">
    <citation type="submission" date="2023-02" db="EMBL/GenBank/DDBJ databases">
        <title>Genome of toxic invasive species Heracleum sosnowskyi carries increased number of genes despite the absence of recent whole-genome duplications.</title>
        <authorList>
            <person name="Schelkunov M."/>
            <person name="Shtratnikova V."/>
            <person name="Makarenko M."/>
            <person name="Klepikova A."/>
            <person name="Omelchenko D."/>
            <person name="Novikova G."/>
            <person name="Obukhova E."/>
            <person name="Bogdanov V."/>
            <person name="Penin A."/>
            <person name="Logacheva M."/>
        </authorList>
    </citation>
    <scope>NUCLEOTIDE SEQUENCE</scope>
    <source>
        <strain evidence="8">Hsosn_3</strain>
        <tissue evidence="8">Leaf</tissue>
    </source>
</reference>
<comment type="similarity">
    <text evidence="2">Belongs to the TMEM14 family.</text>
</comment>
<comment type="subcellular location">
    <subcellularLocation>
        <location evidence="1">Membrane</location>
    </subcellularLocation>
</comment>
<feature type="transmembrane region" description="Helical" evidence="7">
    <location>
        <begin position="284"/>
        <end position="301"/>
    </location>
</feature>
<evidence type="ECO:0000256" key="1">
    <source>
        <dbReference type="ARBA" id="ARBA00004370"/>
    </source>
</evidence>
<dbReference type="PANTHER" id="PTHR12668:SF43">
    <property type="entry name" value="TRANSMEMBRANE PROTEIN 14 HOMOLOG"/>
    <property type="match status" value="1"/>
</dbReference>
<evidence type="ECO:0000256" key="3">
    <source>
        <dbReference type="ARBA" id="ARBA00022692"/>
    </source>
</evidence>
<protein>
    <submittedName>
        <fullName evidence="8">Protein FATTY ACID EXPORT 3, chloroplastic</fullName>
    </submittedName>
</protein>
<organism evidence="8 9">
    <name type="scientific">Heracleum sosnowskyi</name>
    <dbReference type="NCBI Taxonomy" id="360622"/>
    <lineage>
        <taxon>Eukaryota</taxon>
        <taxon>Viridiplantae</taxon>
        <taxon>Streptophyta</taxon>
        <taxon>Embryophyta</taxon>
        <taxon>Tracheophyta</taxon>
        <taxon>Spermatophyta</taxon>
        <taxon>Magnoliopsida</taxon>
        <taxon>eudicotyledons</taxon>
        <taxon>Gunneridae</taxon>
        <taxon>Pentapetalae</taxon>
        <taxon>asterids</taxon>
        <taxon>campanulids</taxon>
        <taxon>Apiales</taxon>
        <taxon>Apiaceae</taxon>
        <taxon>Apioideae</taxon>
        <taxon>apioid superclade</taxon>
        <taxon>Tordylieae</taxon>
        <taxon>Tordyliinae</taxon>
        <taxon>Heracleum</taxon>
    </lineage>
</organism>
<gene>
    <name evidence="8" type="ORF">POM88_048801</name>
</gene>
<keyword evidence="3 7" id="KW-0812">Transmembrane</keyword>
<proteinExistence type="inferred from homology"/>
<evidence type="ECO:0000256" key="7">
    <source>
        <dbReference type="SAM" id="Phobius"/>
    </source>
</evidence>
<dbReference type="GO" id="GO:0009706">
    <property type="term" value="C:chloroplast inner membrane"/>
    <property type="evidence" value="ECO:0007669"/>
    <property type="project" value="TreeGrafter"/>
</dbReference>
<dbReference type="InterPro" id="IPR005349">
    <property type="entry name" value="TMEM14"/>
</dbReference>
<dbReference type="AlphaFoldDB" id="A0AAD8LYT6"/>
<dbReference type="EMBL" id="JAUIZM010000011">
    <property type="protein sequence ID" value="KAK1355545.1"/>
    <property type="molecule type" value="Genomic_DNA"/>
</dbReference>
<feature type="compositionally biased region" description="Polar residues" evidence="6">
    <location>
        <begin position="72"/>
        <end position="81"/>
    </location>
</feature>
<accession>A0AAD8LYT6</accession>
<dbReference type="PANTHER" id="PTHR12668">
    <property type="entry name" value="TRANSMEMBRANE PROTEIN 14, 15"/>
    <property type="match status" value="1"/>
</dbReference>
<evidence type="ECO:0000256" key="5">
    <source>
        <dbReference type="ARBA" id="ARBA00023136"/>
    </source>
</evidence>
<dbReference type="InterPro" id="IPR044890">
    <property type="entry name" value="TMEM14_sf"/>
</dbReference>
<name>A0AAD8LYT6_9APIA</name>
<evidence type="ECO:0000313" key="8">
    <source>
        <dbReference type="EMBL" id="KAK1355545.1"/>
    </source>
</evidence>
<keyword evidence="9" id="KW-1185">Reference proteome</keyword>
<dbReference type="Pfam" id="PF03647">
    <property type="entry name" value="Tmemb_14"/>
    <property type="match status" value="1"/>
</dbReference>
<dbReference type="Gene3D" id="1.10.10.1740">
    <property type="entry name" value="Transmembrane protein 14-like"/>
    <property type="match status" value="1"/>
</dbReference>
<evidence type="ECO:0000256" key="2">
    <source>
        <dbReference type="ARBA" id="ARBA00007590"/>
    </source>
</evidence>
<evidence type="ECO:0000256" key="4">
    <source>
        <dbReference type="ARBA" id="ARBA00022989"/>
    </source>
</evidence>
<sequence length="394" mass="43474">MSTELDLSFSCNEEDKGCVEAHFNQSKFFMSFLIKAPTVPETLDLLKCSQTPSKLSFCRPISSNRFISSISAASHQESNPSEAEDTKEKSDVNVEANESEEAWKQTLALFKEKALVMQSVSQEAYEQYSKKAAVVFKEASEQLKVQAEKAKQDLSVIAKEVSEEGKEYLSKAAENPSVKDVVETFASSTEDLDEISEVRDFYLGIPYGLLLSVGGFLSFMITGSIPAIRFGIILGGALLALSISSFQSWKRGESSSTALKGQAAIATILFLRDIRIVFVRSSVANLLTALISGAMLAFYIYRTILDGKHTGGSNSEPEIQQSDRFIWKDRALGEVELQIRGPTSPCLFQGVGIFDSVFILFVPEDRRPNLIIELQNAKGIDQLVILALWPVPFE</sequence>
<feature type="region of interest" description="Disordered" evidence="6">
    <location>
        <begin position="72"/>
        <end position="97"/>
    </location>
</feature>
<keyword evidence="4 7" id="KW-1133">Transmembrane helix</keyword>
<comment type="caution">
    <text evidence="8">The sequence shown here is derived from an EMBL/GenBank/DDBJ whole genome shotgun (WGS) entry which is preliminary data.</text>
</comment>
<dbReference type="GO" id="GO:0015245">
    <property type="term" value="F:fatty acid transmembrane transporter activity"/>
    <property type="evidence" value="ECO:0007669"/>
    <property type="project" value="TreeGrafter"/>
</dbReference>
<keyword evidence="5 7" id="KW-0472">Membrane</keyword>
<dbReference type="Proteomes" id="UP001237642">
    <property type="component" value="Unassembled WGS sequence"/>
</dbReference>
<evidence type="ECO:0000256" key="6">
    <source>
        <dbReference type="SAM" id="MobiDB-lite"/>
    </source>
</evidence>